<dbReference type="AlphaFoldDB" id="A0A8H9KST2"/>
<dbReference type="Pfam" id="PF00226">
    <property type="entry name" value="DnaJ"/>
    <property type="match status" value="1"/>
</dbReference>
<evidence type="ECO:0000313" key="5">
    <source>
        <dbReference type="Proteomes" id="UP000614460"/>
    </source>
</evidence>
<dbReference type="InterPro" id="IPR001623">
    <property type="entry name" value="DnaJ_domain"/>
</dbReference>
<evidence type="ECO:0000256" key="2">
    <source>
        <dbReference type="SAM" id="MobiDB-lite"/>
    </source>
</evidence>
<evidence type="ECO:0000313" key="4">
    <source>
        <dbReference type="EMBL" id="GGE07438.1"/>
    </source>
</evidence>
<dbReference type="PANTHER" id="PTHR43096">
    <property type="entry name" value="DNAJ HOMOLOG 1, MITOCHONDRIAL-RELATED"/>
    <property type="match status" value="1"/>
</dbReference>
<gene>
    <name evidence="4" type="ORF">GCM10011516_01410</name>
</gene>
<dbReference type="Gene3D" id="1.10.287.110">
    <property type="entry name" value="DnaJ domain"/>
    <property type="match status" value="1"/>
</dbReference>
<reference evidence="4" key="1">
    <citation type="journal article" date="2014" name="Int. J. Syst. Evol. Microbiol.">
        <title>Complete genome sequence of Corynebacterium casei LMG S-19264T (=DSM 44701T), isolated from a smear-ripened cheese.</title>
        <authorList>
            <consortium name="US DOE Joint Genome Institute (JGI-PGF)"/>
            <person name="Walter F."/>
            <person name="Albersmeier A."/>
            <person name="Kalinowski J."/>
            <person name="Ruckert C."/>
        </authorList>
    </citation>
    <scope>NUCLEOTIDE SEQUENCE</scope>
    <source>
        <strain evidence="4">CGMCC 1.15966</strain>
    </source>
</reference>
<keyword evidence="1" id="KW-0143">Chaperone</keyword>
<dbReference type="FunFam" id="2.60.260.20:FF:000013">
    <property type="entry name" value="DnaJ subfamily B member 11"/>
    <property type="match status" value="1"/>
</dbReference>
<dbReference type="EMBL" id="BMKM01000001">
    <property type="protein sequence ID" value="GGE07438.1"/>
    <property type="molecule type" value="Genomic_DNA"/>
</dbReference>
<dbReference type="InterPro" id="IPR002939">
    <property type="entry name" value="DnaJ_C"/>
</dbReference>
<feature type="region of interest" description="Disordered" evidence="2">
    <location>
        <begin position="81"/>
        <end position="102"/>
    </location>
</feature>
<dbReference type="PANTHER" id="PTHR43096:SF52">
    <property type="entry name" value="DNAJ HOMOLOG 1, MITOCHONDRIAL-RELATED"/>
    <property type="match status" value="1"/>
</dbReference>
<dbReference type="PRINTS" id="PR00625">
    <property type="entry name" value="JDOMAIN"/>
</dbReference>
<keyword evidence="5" id="KW-1185">Reference proteome</keyword>
<dbReference type="InterPro" id="IPR036869">
    <property type="entry name" value="J_dom_sf"/>
</dbReference>
<dbReference type="CDD" id="cd06257">
    <property type="entry name" value="DnaJ"/>
    <property type="match status" value="1"/>
</dbReference>
<dbReference type="Gene3D" id="2.60.260.20">
    <property type="entry name" value="Urease metallochaperone UreE, N-terminal domain"/>
    <property type="match status" value="2"/>
</dbReference>
<dbReference type="Pfam" id="PF01556">
    <property type="entry name" value="DnaJ_C"/>
    <property type="match status" value="1"/>
</dbReference>
<dbReference type="GO" id="GO:0042026">
    <property type="term" value="P:protein refolding"/>
    <property type="evidence" value="ECO:0007669"/>
    <property type="project" value="TreeGrafter"/>
</dbReference>
<evidence type="ECO:0000259" key="3">
    <source>
        <dbReference type="PROSITE" id="PS50076"/>
    </source>
</evidence>
<dbReference type="PROSITE" id="PS00636">
    <property type="entry name" value="DNAJ_1"/>
    <property type="match status" value="1"/>
</dbReference>
<proteinExistence type="predicted"/>
<dbReference type="PROSITE" id="PS50076">
    <property type="entry name" value="DNAJ_2"/>
    <property type="match status" value="1"/>
</dbReference>
<reference evidence="4" key="2">
    <citation type="submission" date="2020-09" db="EMBL/GenBank/DDBJ databases">
        <authorList>
            <person name="Sun Q."/>
            <person name="Zhou Y."/>
        </authorList>
    </citation>
    <scope>NUCLEOTIDE SEQUENCE</scope>
    <source>
        <strain evidence="4">CGMCC 1.15966</strain>
    </source>
</reference>
<dbReference type="SMART" id="SM00271">
    <property type="entry name" value="DnaJ"/>
    <property type="match status" value="1"/>
</dbReference>
<dbReference type="Proteomes" id="UP000614460">
    <property type="component" value="Unassembled WGS sequence"/>
</dbReference>
<organism evidence="4 5">
    <name type="scientific">Sphingobacterium cellulitidis</name>
    <dbReference type="NCBI Taxonomy" id="1768011"/>
    <lineage>
        <taxon>Bacteria</taxon>
        <taxon>Pseudomonadati</taxon>
        <taxon>Bacteroidota</taxon>
        <taxon>Sphingobacteriia</taxon>
        <taxon>Sphingobacteriales</taxon>
        <taxon>Sphingobacteriaceae</taxon>
        <taxon>Sphingobacterium</taxon>
    </lineage>
</organism>
<dbReference type="RefSeq" id="WP_182498069.1">
    <property type="nucleotide sequence ID" value="NZ_BMKM01000001.1"/>
</dbReference>
<dbReference type="GO" id="GO:0051082">
    <property type="term" value="F:unfolded protein binding"/>
    <property type="evidence" value="ECO:0007669"/>
    <property type="project" value="InterPro"/>
</dbReference>
<dbReference type="SUPFAM" id="SSF49493">
    <property type="entry name" value="HSP40/DnaJ peptide-binding domain"/>
    <property type="match status" value="2"/>
</dbReference>
<evidence type="ECO:0000256" key="1">
    <source>
        <dbReference type="ARBA" id="ARBA00023186"/>
    </source>
</evidence>
<sequence length="315" mass="35258">MAFLDYYNVLGLDKSASQDDIKKAYRKLARKYHPDLNPNDESAKKKFQEINEANEVLTDPEKRKKYDQYGENWKHGEEYEKAQQEYARSQGARGRSAGGGQNPFEGFDFNNYNGNYDTGEYSDFFEDLFGSRFGGGRSSGKRGSYRGQDYETTLDLTLLQASQTHKQTFTVNGKNIRITIPAGVEDGQKIKLKGQGADGVNGGPKGDLYITFSIRPDSKFVRKGNDLYTNIEVDLPTALLGGETIVDTLTGKINVKIKPETQNGAKIRLKGKGFPVYKKEGDFGDLYAEIHVSLPTNLTEDQKKIVEQLADSLKK</sequence>
<dbReference type="SUPFAM" id="SSF46565">
    <property type="entry name" value="Chaperone J-domain"/>
    <property type="match status" value="1"/>
</dbReference>
<dbReference type="InterPro" id="IPR008971">
    <property type="entry name" value="HSP40/DnaJ_pept-bd"/>
</dbReference>
<protein>
    <submittedName>
        <fullName evidence="4">Molecular chaperone DnaJ</fullName>
    </submittedName>
</protein>
<name>A0A8H9KST2_9SPHI</name>
<dbReference type="InterPro" id="IPR018253">
    <property type="entry name" value="DnaJ_domain_CS"/>
</dbReference>
<feature type="domain" description="J" evidence="3">
    <location>
        <begin position="5"/>
        <end position="70"/>
    </location>
</feature>
<comment type="caution">
    <text evidence="4">The sequence shown here is derived from an EMBL/GenBank/DDBJ whole genome shotgun (WGS) entry which is preliminary data.</text>
</comment>
<dbReference type="GO" id="GO:0005737">
    <property type="term" value="C:cytoplasm"/>
    <property type="evidence" value="ECO:0007669"/>
    <property type="project" value="TreeGrafter"/>
</dbReference>
<dbReference type="CDD" id="cd10747">
    <property type="entry name" value="DnaJ_C"/>
    <property type="match status" value="1"/>
</dbReference>
<accession>A0A8H9KST2</accession>